<sequence length="142" mass="16043">MPITSLKAGDKIFPFQIFIQLKKESVILVDQIQTIDREKFLDRIAKVSEEIMEKMVEKYEKYLNQSIIIKRGDEEIPVPFIQILDALTGSGKTVILAKTAGEISKSPPLKPIILWLSKASVVVEQSFNNLNSGGKYRHLLAE</sequence>
<gene>
    <name evidence="1" type="ORF">SPELUC_LOCUS15100</name>
</gene>
<accession>A0ACA9QST6</accession>
<dbReference type="Proteomes" id="UP000789366">
    <property type="component" value="Unassembled WGS sequence"/>
</dbReference>
<feature type="non-terminal residue" evidence="1">
    <location>
        <position position="142"/>
    </location>
</feature>
<evidence type="ECO:0000313" key="1">
    <source>
        <dbReference type="EMBL" id="CAG8760519.1"/>
    </source>
</evidence>
<reference evidence="1" key="1">
    <citation type="submission" date="2021-06" db="EMBL/GenBank/DDBJ databases">
        <authorList>
            <person name="Kallberg Y."/>
            <person name="Tangrot J."/>
            <person name="Rosling A."/>
        </authorList>
    </citation>
    <scope>NUCLEOTIDE SEQUENCE</scope>
    <source>
        <strain evidence="1">28 12/20/2015</strain>
    </source>
</reference>
<evidence type="ECO:0000313" key="2">
    <source>
        <dbReference type="Proteomes" id="UP000789366"/>
    </source>
</evidence>
<dbReference type="EMBL" id="CAJVPW010048010">
    <property type="protein sequence ID" value="CAG8760519.1"/>
    <property type="molecule type" value="Genomic_DNA"/>
</dbReference>
<keyword evidence="2" id="KW-1185">Reference proteome</keyword>
<protein>
    <submittedName>
        <fullName evidence="1">4035_t:CDS:1</fullName>
    </submittedName>
</protein>
<organism evidence="1 2">
    <name type="scientific">Cetraspora pellucida</name>
    <dbReference type="NCBI Taxonomy" id="1433469"/>
    <lineage>
        <taxon>Eukaryota</taxon>
        <taxon>Fungi</taxon>
        <taxon>Fungi incertae sedis</taxon>
        <taxon>Mucoromycota</taxon>
        <taxon>Glomeromycotina</taxon>
        <taxon>Glomeromycetes</taxon>
        <taxon>Diversisporales</taxon>
        <taxon>Gigasporaceae</taxon>
        <taxon>Cetraspora</taxon>
    </lineage>
</organism>
<proteinExistence type="predicted"/>
<comment type="caution">
    <text evidence="1">The sequence shown here is derived from an EMBL/GenBank/DDBJ whole genome shotgun (WGS) entry which is preliminary data.</text>
</comment>
<name>A0ACA9QST6_9GLOM</name>